<feature type="region of interest" description="Disordered" evidence="1">
    <location>
        <begin position="149"/>
        <end position="177"/>
    </location>
</feature>
<proteinExistence type="predicted"/>
<evidence type="ECO:0000256" key="1">
    <source>
        <dbReference type="SAM" id="MobiDB-lite"/>
    </source>
</evidence>
<keyword evidence="4" id="KW-1185">Reference proteome</keyword>
<dbReference type="Proteomes" id="UP000220251">
    <property type="component" value="Unassembled WGS sequence"/>
</dbReference>
<feature type="chain" id="PRO_5005217816" evidence="2">
    <location>
        <begin position="22"/>
        <end position="177"/>
    </location>
</feature>
<evidence type="ECO:0000313" key="3">
    <source>
        <dbReference type="EMBL" id="CRX38074.1"/>
    </source>
</evidence>
<dbReference type="EMBL" id="CWGJ01000011">
    <property type="protein sequence ID" value="CRX38074.1"/>
    <property type="molecule type" value="Genomic_DNA"/>
</dbReference>
<sequence length="177" mass="19939">MLIRSLIVPVLCFASIAAVQAEEKNPAAAPTVDECSKELLLSYFPEPFVKETLKKNQIPEDKWSAIVKDLASNDKTVLPRVEGKADKMNPNPLKSPEYREQAITIFRETLLEIFTEVMNKNGITDKEQIQGMLDEIQHQKAKRFAKCMEKSRKEFEANTPKEESNAAPKANGSPQPH</sequence>
<name>A0A0H5DR25_9BACT</name>
<keyword evidence="2" id="KW-0732">Signal</keyword>
<feature type="compositionally biased region" description="Basic and acidic residues" evidence="1">
    <location>
        <begin position="149"/>
        <end position="164"/>
    </location>
</feature>
<protein>
    <submittedName>
        <fullName evidence="3">Conserved putative secreted protein</fullName>
    </submittedName>
</protein>
<organism evidence="3 4">
    <name type="scientific">Estrella lausannensis</name>
    <dbReference type="NCBI Taxonomy" id="483423"/>
    <lineage>
        <taxon>Bacteria</taxon>
        <taxon>Pseudomonadati</taxon>
        <taxon>Chlamydiota</taxon>
        <taxon>Chlamydiia</taxon>
        <taxon>Parachlamydiales</taxon>
        <taxon>Candidatus Criblamydiaceae</taxon>
        <taxon>Estrella</taxon>
    </lineage>
</organism>
<evidence type="ECO:0000256" key="2">
    <source>
        <dbReference type="SAM" id="SignalP"/>
    </source>
</evidence>
<accession>A0A0H5DR25</accession>
<reference evidence="4" key="1">
    <citation type="submission" date="2015-06" db="EMBL/GenBank/DDBJ databases">
        <authorList>
            <person name="Bertelli C."/>
        </authorList>
    </citation>
    <scope>NUCLEOTIDE SEQUENCE [LARGE SCALE GENOMIC DNA]</scope>
    <source>
        <strain evidence="4">CRIB-30</strain>
    </source>
</reference>
<dbReference type="OrthoDB" id="21780at2"/>
<dbReference type="AlphaFoldDB" id="A0A0H5DR25"/>
<evidence type="ECO:0000313" key="4">
    <source>
        <dbReference type="Proteomes" id="UP000220251"/>
    </source>
</evidence>
<dbReference type="RefSeq" id="WP_098037927.1">
    <property type="nucleotide sequence ID" value="NZ_CWGJ01000011.1"/>
</dbReference>
<gene>
    <name evidence="3" type="ORF">ELAC_0722</name>
</gene>
<feature type="signal peptide" evidence="2">
    <location>
        <begin position="1"/>
        <end position="21"/>
    </location>
</feature>